<keyword evidence="3" id="KW-1185">Reference proteome</keyword>
<keyword evidence="1" id="KW-0732">Signal</keyword>
<dbReference type="RefSeq" id="WP_006972247.1">
    <property type="nucleotide sequence ID" value="NZ_ABCS01000028.1"/>
</dbReference>
<proteinExistence type="predicted"/>
<evidence type="ECO:0000256" key="1">
    <source>
        <dbReference type="SAM" id="SignalP"/>
    </source>
</evidence>
<dbReference type="EMBL" id="ABCS01000028">
    <property type="protein sequence ID" value="EDM78700.1"/>
    <property type="molecule type" value="Genomic_DNA"/>
</dbReference>
<protein>
    <recommendedName>
        <fullName evidence="4">Lipoprotein</fullName>
    </recommendedName>
</protein>
<evidence type="ECO:0000313" key="3">
    <source>
        <dbReference type="Proteomes" id="UP000005801"/>
    </source>
</evidence>
<dbReference type="STRING" id="391625.PPSIR1_29653"/>
<sequence>MNTMNAYSSFLVPSLSTFPTSACALCLAALACATACDLGDENLGESGGSDGDALVCEMPDDPPALEQTTVRITNATAGPIWLPGAICPGVTRLRLTVDGIDYVDEAGDYQLCSLKYDAEDDDYWCVSGCEGDDMVRGTVRIGAGESFEMPWANYGFTRVPIEAPCQSPDGFCTENSGCYVGREIPLGSQVSIRVDASGECFGGTQCDCADPNDETCGVPTASPGFGPTDLSGTADFELTPGFGTVEVVISS</sequence>
<accession>A6G698</accession>
<gene>
    <name evidence="2" type="ORF">PPSIR1_29653</name>
</gene>
<evidence type="ECO:0000313" key="2">
    <source>
        <dbReference type="EMBL" id="EDM78700.1"/>
    </source>
</evidence>
<reference evidence="2 3" key="1">
    <citation type="submission" date="2007-06" db="EMBL/GenBank/DDBJ databases">
        <authorList>
            <person name="Shimkets L."/>
            <person name="Ferriera S."/>
            <person name="Johnson J."/>
            <person name="Kravitz S."/>
            <person name="Beeson K."/>
            <person name="Sutton G."/>
            <person name="Rogers Y.-H."/>
            <person name="Friedman R."/>
            <person name="Frazier M."/>
            <person name="Venter J.C."/>
        </authorList>
    </citation>
    <scope>NUCLEOTIDE SEQUENCE [LARGE SCALE GENOMIC DNA]</scope>
    <source>
        <strain evidence="2 3">SIR-1</strain>
    </source>
</reference>
<dbReference type="Proteomes" id="UP000005801">
    <property type="component" value="Unassembled WGS sequence"/>
</dbReference>
<comment type="caution">
    <text evidence="2">The sequence shown here is derived from an EMBL/GenBank/DDBJ whole genome shotgun (WGS) entry which is preliminary data.</text>
</comment>
<name>A6G698_9BACT</name>
<evidence type="ECO:0008006" key="4">
    <source>
        <dbReference type="Google" id="ProtNLM"/>
    </source>
</evidence>
<feature type="chain" id="PRO_5002697142" description="Lipoprotein" evidence="1">
    <location>
        <begin position="25"/>
        <end position="251"/>
    </location>
</feature>
<feature type="signal peptide" evidence="1">
    <location>
        <begin position="1"/>
        <end position="24"/>
    </location>
</feature>
<dbReference type="AlphaFoldDB" id="A6G698"/>
<organism evidence="2 3">
    <name type="scientific">Plesiocystis pacifica SIR-1</name>
    <dbReference type="NCBI Taxonomy" id="391625"/>
    <lineage>
        <taxon>Bacteria</taxon>
        <taxon>Pseudomonadati</taxon>
        <taxon>Myxococcota</taxon>
        <taxon>Polyangia</taxon>
        <taxon>Nannocystales</taxon>
        <taxon>Nannocystaceae</taxon>
        <taxon>Plesiocystis</taxon>
    </lineage>
</organism>